<evidence type="ECO:0000256" key="1">
    <source>
        <dbReference type="ARBA" id="ARBA00004141"/>
    </source>
</evidence>
<protein>
    <recommendedName>
        <fullName evidence="8">Tetraspanin</fullName>
    </recommendedName>
</protein>
<keyword evidence="2 5" id="KW-0812">Transmembrane</keyword>
<name>A0A1A9V2S4_GLOAU</name>
<organism evidence="6 7">
    <name type="scientific">Glossina austeni</name>
    <name type="common">Savannah tsetse fly</name>
    <dbReference type="NCBI Taxonomy" id="7395"/>
    <lineage>
        <taxon>Eukaryota</taxon>
        <taxon>Metazoa</taxon>
        <taxon>Ecdysozoa</taxon>
        <taxon>Arthropoda</taxon>
        <taxon>Hexapoda</taxon>
        <taxon>Insecta</taxon>
        <taxon>Pterygota</taxon>
        <taxon>Neoptera</taxon>
        <taxon>Endopterygota</taxon>
        <taxon>Diptera</taxon>
        <taxon>Brachycera</taxon>
        <taxon>Muscomorpha</taxon>
        <taxon>Hippoboscoidea</taxon>
        <taxon>Glossinidae</taxon>
        <taxon>Glossina</taxon>
    </lineage>
</organism>
<dbReference type="Pfam" id="PF00335">
    <property type="entry name" value="Tetraspanin"/>
    <property type="match status" value="1"/>
</dbReference>
<dbReference type="VEuPathDB" id="VectorBase:GAUT023900"/>
<keyword evidence="3 5" id="KW-1133">Transmembrane helix</keyword>
<evidence type="ECO:0000313" key="6">
    <source>
        <dbReference type="EnsemblMetazoa" id="GAUT023900-PA"/>
    </source>
</evidence>
<accession>A0A1A9V2S4</accession>
<dbReference type="PANTHER" id="PTHR19282:SF456">
    <property type="entry name" value="CD63 MOLECULE"/>
    <property type="match status" value="1"/>
</dbReference>
<dbReference type="SUPFAM" id="SSF48652">
    <property type="entry name" value="Tetraspanin"/>
    <property type="match status" value="1"/>
</dbReference>
<comment type="subcellular location">
    <subcellularLocation>
        <location evidence="1">Membrane</location>
        <topology evidence="1">Multi-pass membrane protein</topology>
    </subcellularLocation>
</comment>
<dbReference type="Gene3D" id="1.10.1450.10">
    <property type="entry name" value="Tetraspanin"/>
    <property type="match status" value="1"/>
</dbReference>
<evidence type="ECO:0000256" key="2">
    <source>
        <dbReference type="ARBA" id="ARBA00022692"/>
    </source>
</evidence>
<feature type="transmembrane region" description="Helical" evidence="5">
    <location>
        <begin position="45"/>
        <end position="65"/>
    </location>
</feature>
<keyword evidence="7" id="KW-1185">Reference proteome</keyword>
<dbReference type="InterPro" id="IPR008952">
    <property type="entry name" value="Tetraspanin_EC2_sf"/>
</dbReference>
<evidence type="ECO:0000256" key="5">
    <source>
        <dbReference type="SAM" id="Phobius"/>
    </source>
</evidence>
<evidence type="ECO:0000256" key="3">
    <source>
        <dbReference type="ARBA" id="ARBA00022989"/>
    </source>
</evidence>
<dbReference type="PANTHER" id="PTHR19282">
    <property type="entry name" value="TETRASPANIN"/>
    <property type="match status" value="1"/>
</dbReference>
<feature type="transmembrane region" description="Helical" evidence="5">
    <location>
        <begin position="185"/>
        <end position="207"/>
    </location>
</feature>
<proteinExistence type="predicted"/>
<dbReference type="Proteomes" id="UP000078200">
    <property type="component" value="Unassembled WGS sequence"/>
</dbReference>
<dbReference type="InterPro" id="IPR018499">
    <property type="entry name" value="Tetraspanin/Peripherin"/>
</dbReference>
<feature type="transmembrane region" description="Helical" evidence="5">
    <location>
        <begin position="72"/>
        <end position="98"/>
    </location>
</feature>
<keyword evidence="4 5" id="KW-0472">Membrane</keyword>
<dbReference type="STRING" id="7395.A0A1A9V2S4"/>
<feature type="transmembrane region" description="Helical" evidence="5">
    <location>
        <begin position="12"/>
        <end position="39"/>
    </location>
</feature>
<sequence>MKMSFSTDIWKYALLVLSILISLNAVGIISIGVLVLGGAGTATGAYIITLIGFLVFGVAGVGCFTAMRESHILSITFLGVAGLSIFCETVFMIAFAAMKKDFIEMTGERVAKVWEQELIKPDSMFGVQMQYQCCGKDSPQDYLQDDDDVLPPSCCRLQDCTHDYNIFTKGCLTSAVKFVDDHSDYLILCLVAGVALEALGITASYYFGKSLENRVQKNDQIIINE</sequence>
<dbReference type="GO" id="GO:0005886">
    <property type="term" value="C:plasma membrane"/>
    <property type="evidence" value="ECO:0007669"/>
    <property type="project" value="TreeGrafter"/>
</dbReference>
<dbReference type="EnsemblMetazoa" id="GAUT023900-RA">
    <property type="protein sequence ID" value="GAUT023900-PA"/>
    <property type="gene ID" value="GAUT023900"/>
</dbReference>
<evidence type="ECO:0008006" key="8">
    <source>
        <dbReference type="Google" id="ProtNLM"/>
    </source>
</evidence>
<dbReference type="AlphaFoldDB" id="A0A1A9V2S4"/>
<dbReference type="CDD" id="cd03127">
    <property type="entry name" value="tetraspanin_LEL"/>
    <property type="match status" value="1"/>
</dbReference>
<reference evidence="6" key="1">
    <citation type="submission" date="2020-05" db="UniProtKB">
        <authorList>
            <consortium name="EnsemblMetazoa"/>
        </authorList>
    </citation>
    <scope>IDENTIFICATION</scope>
    <source>
        <strain evidence="6">TTRI</strain>
    </source>
</reference>
<evidence type="ECO:0000256" key="4">
    <source>
        <dbReference type="ARBA" id="ARBA00023136"/>
    </source>
</evidence>
<evidence type="ECO:0000313" key="7">
    <source>
        <dbReference type="Proteomes" id="UP000078200"/>
    </source>
</evidence>